<protein>
    <submittedName>
        <fullName evidence="1">Uncharacterized protein</fullName>
    </submittedName>
</protein>
<sequence>MPTTAEQLLSALDPLPFPARLTLTAKTARRLADDGQLAPLLADLDARGPYERRIAALAATAGRDADFLAGRLADLDPVVAGYALRAARVLSVPDEAVEAAYDDAPAAVRHRLARLLAAGGRTALAERTLVRLREEWGDGEAARLLPACSPSFVAEHLPELAHAVDAWTRLAVRHPDPVLDHAEAALADRAGGTPRENWWRLHATAVSALAPLRPLRVLTLLERYGPESLPGAITSALGPLVAADAERVIAWIISPHRVERRYEPLPPPGVLSRLVKAEPVSLPLLGRHWLRRERHFAALLKAMAPARRPAFLDAVTTAGARREPALAVLELLPRERRWEEMRRAVAASTGEPSDWWEDLDTLAHGPFAEARTALLGAVRRPDADERESAWPLLVACAARDGGREAMSEMLGAAARLRNEQEPVRTAVVEALAEVHPRLFRADDAACLDRIAVDALEARDGSARSRTTVRTLAERVLAEHAAGGEAALLSWALRTLERIAGRTGTPDFGPLHRVLRRGQEHEVFAALRPWLDSAAERADFRLLLGLARALGPRARRMPELQGMLAVALERGDDETFEAAAELWTAAPATRDERVGRIVALEPSAVVLGPVRRMLALRRTDLLDALLGDTPPCGRFLLRGARRPLPDLSVCGRWLPRQQEAAARLAGRTAADVSLTLDERAAAIRAAAPIPGLGHALAMARKDDPDVVVAEAALGALPWTDRPHDALPVLLDEAGTDRARVAVYAAGRAARCTAPSRLSVLLAALSAGDRPAKVTSRKEAARLTARFLPPRQAVDLLTRAFHSPDRHPDVRAAVVRVLPPLLGEPGAWRLLEDAAHDSGSAVLDALAGISPWELAERHRAGYAALVGTAFDAYPESLDGFAAYGPLQALGTWSRYDTGLARRLSRTVGDLGSRRHWRQAVWVLLELAHSDVPHPVGGTAPGSAFHDAVTGLLTAMRDPQSRCEALADRDLPALQRLRTLVSSGSEPRERPGSRRDLAALLAGEPLLAAERAELLGGLVDRSAEPAVLMRQLLDLADALEDAGVTAAAQTASRLRTTWAHRPLLQGTETLLAAAGRLAGDGRTVTGLLAVGLVAATGNRHGWPEEWRALLRALRRHAQPDVRHEAHRTMTQPE</sequence>
<reference evidence="2" key="1">
    <citation type="submission" date="2016-10" db="EMBL/GenBank/DDBJ databases">
        <authorList>
            <person name="Varghese N."/>
            <person name="Submissions S."/>
        </authorList>
    </citation>
    <scope>NUCLEOTIDE SEQUENCE [LARGE SCALE GENOMIC DNA]</scope>
    <source>
        <strain evidence="2">CGMCC 4.7042</strain>
    </source>
</reference>
<evidence type="ECO:0000313" key="1">
    <source>
        <dbReference type="EMBL" id="SDM98732.1"/>
    </source>
</evidence>
<dbReference type="GeneID" id="40831973"/>
<evidence type="ECO:0000313" key="2">
    <source>
        <dbReference type="Proteomes" id="UP000199063"/>
    </source>
</evidence>
<accession>A0A1G9XPG9</accession>
<gene>
    <name evidence="1" type="ORF">SAMN05444921_116143</name>
</gene>
<dbReference type="OrthoDB" id="3273854at2"/>
<organism evidence="1 2">
    <name type="scientific">Streptomyces wuyuanensis</name>
    <dbReference type="NCBI Taxonomy" id="1196353"/>
    <lineage>
        <taxon>Bacteria</taxon>
        <taxon>Bacillati</taxon>
        <taxon>Actinomycetota</taxon>
        <taxon>Actinomycetes</taxon>
        <taxon>Kitasatosporales</taxon>
        <taxon>Streptomycetaceae</taxon>
        <taxon>Streptomyces</taxon>
    </lineage>
</organism>
<dbReference type="Proteomes" id="UP000199063">
    <property type="component" value="Unassembled WGS sequence"/>
</dbReference>
<dbReference type="AlphaFoldDB" id="A0A1G9XPG9"/>
<proteinExistence type="predicted"/>
<keyword evidence="2" id="KW-1185">Reference proteome</keyword>
<dbReference type="STRING" id="1196353.SAMN05444921_116143"/>
<dbReference type="EMBL" id="FNHI01000016">
    <property type="protein sequence ID" value="SDM98732.1"/>
    <property type="molecule type" value="Genomic_DNA"/>
</dbReference>
<name>A0A1G9XPG9_9ACTN</name>
<dbReference type="RefSeq" id="WP_093658034.1">
    <property type="nucleotide sequence ID" value="NZ_FNHI01000016.1"/>
</dbReference>